<dbReference type="Gene3D" id="3.30.565.10">
    <property type="entry name" value="Histidine kinase-like ATPase, C-terminal domain"/>
    <property type="match status" value="1"/>
</dbReference>
<dbReference type="Pfam" id="PF02518">
    <property type="entry name" value="HATPase_c"/>
    <property type="match status" value="1"/>
</dbReference>
<dbReference type="Pfam" id="PF07730">
    <property type="entry name" value="HisKA_3"/>
    <property type="match status" value="1"/>
</dbReference>
<keyword evidence="9" id="KW-0472">Membrane</keyword>
<keyword evidence="5" id="KW-0547">Nucleotide-binding</keyword>
<dbReference type="SUPFAM" id="SSF55874">
    <property type="entry name" value="ATPase domain of HSP90 chaperone/DNA topoisomerase II/histidine kinase"/>
    <property type="match status" value="1"/>
</dbReference>
<evidence type="ECO:0000256" key="8">
    <source>
        <dbReference type="SAM" id="Coils"/>
    </source>
</evidence>
<keyword evidence="9" id="KW-0812">Transmembrane</keyword>
<keyword evidence="7" id="KW-0067">ATP-binding</keyword>
<evidence type="ECO:0000259" key="10">
    <source>
        <dbReference type="PROSITE" id="PS50109"/>
    </source>
</evidence>
<dbReference type="SMART" id="SM00091">
    <property type="entry name" value="PAS"/>
    <property type="match status" value="1"/>
</dbReference>
<dbReference type="EMBL" id="VSSQ01002374">
    <property type="protein sequence ID" value="MPM15030.1"/>
    <property type="molecule type" value="Genomic_DNA"/>
</dbReference>
<dbReference type="InterPro" id="IPR035965">
    <property type="entry name" value="PAS-like_dom_sf"/>
</dbReference>
<dbReference type="CDD" id="cd00130">
    <property type="entry name" value="PAS"/>
    <property type="match status" value="1"/>
</dbReference>
<dbReference type="GO" id="GO:0005524">
    <property type="term" value="F:ATP binding"/>
    <property type="evidence" value="ECO:0007669"/>
    <property type="project" value="UniProtKB-KW"/>
</dbReference>
<feature type="transmembrane region" description="Helical" evidence="9">
    <location>
        <begin position="66"/>
        <end position="90"/>
    </location>
</feature>
<evidence type="ECO:0000256" key="1">
    <source>
        <dbReference type="ARBA" id="ARBA00000085"/>
    </source>
</evidence>
<evidence type="ECO:0000259" key="12">
    <source>
        <dbReference type="PROSITE" id="PS50113"/>
    </source>
</evidence>
<reference evidence="13" key="1">
    <citation type="submission" date="2019-08" db="EMBL/GenBank/DDBJ databases">
        <authorList>
            <person name="Kucharzyk K."/>
            <person name="Murdoch R.W."/>
            <person name="Higgins S."/>
            <person name="Loffler F."/>
        </authorList>
    </citation>
    <scope>NUCLEOTIDE SEQUENCE</scope>
</reference>
<keyword evidence="8" id="KW-0175">Coiled coil</keyword>
<dbReference type="PANTHER" id="PTHR24421:SF10">
    <property type="entry name" value="NITRATE_NITRITE SENSOR PROTEIN NARQ"/>
    <property type="match status" value="1"/>
</dbReference>
<feature type="coiled-coil region" evidence="8">
    <location>
        <begin position="209"/>
        <end position="236"/>
    </location>
</feature>
<evidence type="ECO:0000259" key="11">
    <source>
        <dbReference type="PROSITE" id="PS50112"/>
    </source>
</evidence>
<feature type="domain" description="Histidine kinase" evidence="10">
    <location>
        <begin position="241"/>
        <end position="432"/>
    </location>
</feature>
<dbReference type="GO" id="GO:0016020">
    <property type="term" value="C:membrane"/>
    <property type="evidence" value="ECO:0007669"/>
    <property type="project" value="InterPro"/>
</dbReference>
<dbReference type="Gene3D" id="3.30.450.20">
    <property type="entry name" value="PAS domain"/>
    <property type="match status" value="1"/>
</dbReference>
<feature type="transmembrane region" description="Helical" evidence="9">
    <location>
        <begin position="34"/>
        <end position="54"/>
    </location>
</feature>
<evidence type="ECO:0000256" key="4">
    <source>
        <dbReference type="ARBA" id="ARBA00022679"/>
    </source>
</evidence>
<evidence type="ECO:0000256" key="3">
    <source>
        <dbReference type="ARBA" id="ARBA00022553"/>
    </source>
</evidence>
<dbReference type="PROSITE" id="PS50109">
    <property type="entry name" value="HIS_KIN"/>
    <property type="match status" value="1"/>
</dbReference>
<dbReference type="InterPro" id="IPR000700">
    <property type="entry name" value="PAS-assoc_C"/>
</dbReference>
<dbReference type="InterPro" id="IPR000014">
    <property type="entry name" value="PAS"/>
</dbReference>
<protein>
    <recommendedName>
        <fullName evidence="2">histidine kinase</fullName>
        <ecNumber evidence="2">2.7.13.3</ecNumber>
    </recommendedName>
</protein>
<dbReference type="GO" id="GO:0046983">
    <property type="term" value="F:protein dimerization activity"/>
    <property type="evidence" value="ECO:0007669"/>
    <property type="project" value="InterPro"/>
</dbReference>
<dbReference type="InterPro" id="IPR036890">
    <property type="entry name" value="HATPase_C_sf"/>
</dbReference>
<feature type="transmembrane region" description="Helical" evidence="9">
    <location>
        <begin position="6"/>
        <end position="27"/>
    </location>
</feature>
<keyword evidence="3" id="KW-0597">Phosphoprotein</keyword>
<dbReference type="AlphaFoldDB" id="A0A644XFL6"/>
<evidence type="ECO:0000256" key="2">
    <source>
        <dbReference type="ARBA" id="ARBA00012438"/>
    </source>
</evidence>
<proteinExistence type="predicted"/>
<keyword evidence="9" id="KW-1133">Transmembrane helix</keyword>
<accession>A0A644XFL6</accession>
<dbReference type="NCBIfam" id="TIGR00229">
    <property type="entry name" value="sensory_box"/>
    <property type="match status" value="1"/>
</dbReference>
<evidence type="ECO:0000256" key="7">
    <source>
        <dbReference type="ARBA" id="ARBA00022840"/>
    </source>
</evidence>
<evidence type="ECO:0000313" key="13">
    <source>
        <dbReference type="EMBL" id="MPM15030.1"/>
    </source>
</evidence>
<evidence type="ECO:0000256" key="5">
    <source>
        <dbReference type="ARBA" id="ARBA00022741"/>
    </source>
</evidence>
<comment type="caution">
    <text evidence="13">The sequence shown here is derived from an EMBL/GenBank/DDBJ whole genome shotgun (WGS) entry which is preliminary data.</text>
</comment>
<comment type="catalytic activity">
    <reaction evidence="1">
        <text>ATP + protein L-histidine = ADP + protein N-phospho-L-histidine.</text>
        <dbReference type="EC" id="2.7.13.3"/>
    </reaction>
</comment>
<evidence type="ECO:0000256" key="9">
    <source>
        <dbReference type="SAM" id="Phobius"/>
    </source>
</evidence>
<evidence type="ECO:0000256" key="6">
    <source>
        <dbReference type="ARBA" id="ARBA00022777"/>
    </source>
</evidence>
<gene>
    <name evidence="13" type="ORF">SDC9_61395</name>
</gene>
<dbReference type="InterPro" id="IPR011712">
    <property type="entry name" value="Sig_transdc_His_kin_sub3_dim/P"/>
</dbReference>
<dbReference type="PROSITE" id="PS50113">
    <property type="entry name" value="PAC"/>
    <property type="match status" value="1"/>
</dbReference>
<keyword evidence="6" id="KW-0418">Kinase</keyword>
<dbReference type="CDD" id="cd16917">
    <property type="entry name" value="HATPase_UhpB-NarQ-NarX-like"/>
    <property type="match status" value="1"/>
</dbReference>
<dbReference type="Pfam" id="PF13426">
    <property type="entry name" value="PAS_9"/>
    <property type="match status" value="1"/>
</dbReference>
<keyword evidence="4" id="KW-0808">Transferase</keyword>
<name>A0A644XFL6_9ZZZZ</name>
<dbReference type="InterPro" id="IPR005467">
    <property type="entry name" value="His_kinase_dom"/>
</dbReference>
<organism evidence="13">
    <name type="scientific">bioreactor metagenome</name>
    <dbReference type="NCBI Taxonomy" id="1076179"/>
    <lineage>
        <taxon>unclassified sequences</taxon>
        <taxon>metagenomes</taxon>
        <taxon>ecological metagenomes</taxon>
    </lineage>
</organism>
<dbReference type="GO" id="GO:0000155">
    <property type="term" value="F:phosphorelay sensor kinase activity"/>
    <property type="evidence" value="ECO:0007669"/>
    <property type="project" value="InterPro"/>
</dbReference>
<dbReference type="PROSITE" id="PS50112">
    <property type="entry name" value="PAS"/>
    <property type="match status" value="1"/>
</dbReference>
<dbReference type="Gene3D" id="1.20.5.1930">
    <property type="match status" value="1"/>
</dbReference>
<sequence>MIYNIFIIATATIFVVTIFFILNLMSVTRSRKSWVLIGIAMLFLIALQMIELYGQYFQTENSFIQAIYYVLDFFGAVLISIGVLQIGNLLRRVKDAEDERKVSERRFQILFDNSGDEIFLADFDGRLLEVNKEAIRKLGYTREELMQKNFKDIKTEKYIPNVEKNIAVIVKNGQHVYETEHLTRDGDVIFLEMSSRVIDYLGGKAILSIARDITERKELERKIAAAIIETEERERKRFAADLHDGLAPLLSTIKLYTDLLKKGNFNKISPAETLQAVDELIDKAIVSAREISNNIMPSILQDFGLPAAAKDFCNYINNTNSAKIQLDTSQYSLTGTRIEETVLFQAIKELVNNSLKHSQASNIEIFLESHENQVNLFYKDDGVGFDVDEKLRQPTGLGLNNIINKVKTINGLCLIKSKPGEGMNVLITLTVK</sequence>
<feature type="domain" description="PAC" evidence="12">
    <location>
        <begin position="175"/>
        <end position="225"/>
    </location>
</feature>
<feature type="domain" description="PAS" evidence="11">
    <location>
        <begin position="103"/>
        <end position="173"/>
    </location>
</feature>
<dbReference type="EC" id="2.7.13.3" evidence="2"/>
<dbReference type="PANTHER" id="PTHR24421">
    <property type="entry name" value="NITRATE/NITRITE SENSOR PROTEIN NARX-RELATED"/>
    <property type="match status" value="1"/>
</dbReference>
<dbReference type="SUPFAM" id="SSF55785">
    <property type="entry name" value="PYP-like sensor domain (PAS domain)"/>
    <property type="match status" value="1"/>
</dbReference>
<dbReference type="InterPro" id="IPR050482">
    <property type="entry name" value="Sensor_HK_TwoCompSys"/>
</dbReference>
<dbReference type="InterPro" id="IPR003594">
    <property type="entry name" value="HATPase_dom"/>
</dbReference>